<evidence type="ECO:0000313" key="2">
    <source>
        <dbReference type="Proteomes" id="UP000789901"/>
    </source>
</evidence>
<sequence>GLELKKIFVKIIQDRLKAHFTSSGSQRVLIPYTLSNNAYSLLGQILNNEQWGVKYFSNEQRTYVIFQTPCERALGSMQKKNKSKIKQVVVDWYQKGKTDLHKHMIWARYISFGFSVVRGHCQQ</sequence>
<feature type="non-terminal residue" evidence="1">
    <location>
        <position position="123"/>
    </location>
</feature>
<proteinExistence type="predicted"/>
<feature type="non-terminal residue" evidence="1">
    <location>
        <position position="1"/>
    </location>
</feature>
<keyword evidence="2" id="KW-1185">Reference proteome</keyword>
<name>A0ABN7XM28_GIGMA</name>
<gene>
    <name evidence="1" type="ORF">GMARGA_LOCUS45103</name>
</gene>
<reference evidence="1 2" key="1">
    <citation type="submission" date="2021-06" db="EMBL/GenBank/DDBJ databases">
        <authorList>
            <person name="Kallberg Y."/>
            <person name="Tangrot J."/>
            <person name="Rosling A."/>
        </authorList>
    </citation>
    <scope>NUCLEOTIDE SEQUENCE [LARGE SCALE GENOMIC DNA]</scope>
    <source>
        <strain evidence="1 2">120-4 pot B 10/14</strain>
    </source>
</reference>
<evidence type="ECO:0000313" key="1">
    <source>
        <dbReference type="EMBL" id="CAG8856282.1"/>
    </source>
</evidence>
<accession>A0ABN7XM28</accession>
<organism evidence="1 2">
    <name type="scientific">Gigaspora margarita</name>
    <dbReference type="NCBI Taxonomy" id="4874"/>
    <lineage>
        <taxon>Eukaryota</taxon>
        <taxon>Fungi</taxon>
        <taxon>Fungi incertae sedis</taxon>
        <taxon>Mucoromycota</taxon>
        <taxon>Glomeromycotina</taxon>
        <taxon>Glomeromycetes</taxon>
        <taxon>Diversisporales</taxon>
        <taxon>Gigasporaceae</taxon>
        <taxon>Gigaspora</taxon>
    </lineage>
</organism>
<dbReference type="EMBL" id="CAJVQB010158225">
    <property type="protein sequence ID" value="CAG8856282.1"/>
    <property type="molecule type" value="Genomic_DNA"/>
</dbReference>
<protein>
    <submittedName>
        <fullName evidence="1">10859_t:CDS:1</fullName>
    </submittedName>
</protein>
<dbReference type="Proteomes" id="UP000789901">
    <property type="component" value="Unassembled WGS sequence"/>
</dbReference>
<comment type="caution">
    <text evidence="1">The sequence shown here is derived from an EMBL/GenBank/DDBJ whole genome shotgun (WGS) entry which is preliminary data.</text>
</comment>